<dbReference type="Proteomes" id="UP000245216">
    <property type="component" value="Unassembled WGS sequence"/>
</dbReference>
<feature type="domain" description="GST C-terminal" evidence="3">
    <location>
        <begin position="87"/>
        <end position="215"/>
    </location>
</feature>
<dbReference type="PROSITE" id="PS50404">
    <property type="entry name" value="GST_NTER"/>
    <property type="match status" value="1"/>
</dbReference>
<dbReference type="Pfam" id="PF02798">
    <property type="entry name" value="GST_N"/>
    <property type="match status" value="1"/>
</dbReference>
<dbReference type="SUPFAM" id="SSF52833">
    <property type="entry name" value="Thioredoxin-like"/>
    <property type="match status" value="1"/>
</dbReference>
<proteinExistence type="inferred from homology"/>
<dbReference type="InterPro" id="IPR034333">
    <property type="entry name" value="GST_Zeta_N"/>
</dbReference>
<dbReference type="SFLD" id="SFLDS00019">
    <property type="entry name" value="Glutathione_Transferase_(cytos"/>
    <property type="match status" value="1"/>
</dbReference>
<dbReference type="FunFam" id="1.20.1050.10:FF:000017">
    <property type="entry name" value="Maleylacetoacetate isomerase"/>
    <property type="match status" value="1"/>
</dbReference>
<keyword evidence="4" id="KW-0413">Isomerase</keyword>
<sequence length="215" mass="24542">MILYSYFRSSAAYRVRIGLNLKGLDYQIKPVHLLKDGGQQHQPDYVQINPVQLLPALDDDGLIITQSLAILEYLDERYPELPLLPKASAERAWARSMAQTVACDIHPLNNLRVLQYLKNELHAQEDARNQWYRHWVTVGLEGLEALVQRHGKKDHPFIFGDTPGIAEICLIPQMFNARRFEIDLSAFPRLLAVEEKCLELSAFQEAAPDRQPDAA</sequence>
<gene>
    <name evidence="4" type="primary">maiA</name>
    <name evidence="4" type="ORF">DF183_01905</name>
</gene>
<dbReference type="SUPFAM" id="SSF47616">
    <property type="entry name" value="GST C-terminal domain-like"/>
    <property type="match status" value="1"/>
</dbReference>
<dbReference type="PANTHER" id="PTHR42673:SF21">
    <property type="entry name" value="GLUTATHIONE S-TRANSFERASE YFCF"/>
    <property type="match status" value="1"/>
</dbReference>
<dbReference type="STRING" id="511.UZ73_02990"/>
<dbReference type="SFLD" id="SFLDG00358">
    <property type="entry name" value="Main_(cytGST)"/>
    <property type="match status" value="1"/>
</dbReference>
<dbReference type="InterPro" id="IPR036249">
    <property type="entry name" value="Thioredoxin-like_sf"/>
</dbReference>
<dbReference type="PANTHER" id="PTHR42673">
    <property type="entry name" value="MALEYLACETOACETATE ISOMERASE"/>
    <property type="match status" value="1"/>
</dbReference>
<protein>
    <submittedName>
        <fullName evidence="4">Maleylacetoacetate isomerase</fullName>
    </submittedName>
</protein>
<dbReference type="Gene3D" id="3.40.30.10">
    <property type="entry name" value="Glutaredoxin"/>
    <property type="match status" value="1"/>
</dbReference>
<evidence type="ECO:0000313" key="4">
    <source>
        <dbReference type="EMBL" id="PWE15507.1"/>
    </source>
</evidence>
<name>A0A2U2BNG1_ALCFA</name>
<dbReference type="CDD" id="cd03042">
    <property type="entry name" value="GST_N_Zeta"/>
    <property type="match status" value="1"/>
</dbReference>
<dbReference type="AlphaFoldDB" id="A0A2U2BNG1"/>
<dbReference type="InterPro" id="IPR010987">
    <property type="entry name" value="Glutathione-S-Trfase_C-like"/>
</dbReference>
<accession>A0A2U2BNG1</accession>
<dbReference type="GO" id="GO:0005737">
    <property type="term" value="C:cytoplasm"/>
    <property type="evidence" value="ECO:0007669"/>
    <property type="project" value="InterPro"/>
</dbReference>
<dbReference type="CDD" id="cd03191">
    <property type="entry name" value="GST_C_Zeta"/>
    <property type="match status" value="1"/>
</dbReference>
<dbReference type="InterPro" id="IPR036282">
    <property type="entry name" value="Glutathione-S-Trfase_C_sf"/>
</dbReference>
<dbReference type="RefSeq" id="WP_109088274.1">
    <property type="nucleotide sequence ID" value="NZ_CP048039.1"/>
</dbReference>
<evidence type="ECO:0000259" key="3">
    <source>
        <dbReference type="PROSITE" id="PS50405"/>
    </source>
</evidence>
<dbReference type="GO" id="GO:0016034">
    <property type="term" value="F:maleylacetoacetate isomerase activity"/>
    <property type="evidence" value="ECO:0007669"/>
    <property type="project" value="TreeGrafter"/>
</dbReference>
<dbReference type="InterPro" id="IPR040079">
    <property type="entry name" value="Glutathione_S-Trfase"/>
</dbReference>
<dbReference type="InterPro" id="IPR005955">
    <property type="entry name" value="GST_Zeta"/>
</dbReference>
<dbReference type="PROSITE" id="PS50405">
    <property type="entry name" value="GST_CTER"/>
    <property type="match status" value="1"/>
</dbReference>
<evidence type="ECO:0000256" key="1">
    <source>
        <dbReference type="ARBA" id="ARBA00010007"/>
    </source>
</evidence>
<feature type="domain" description="GST N-terminal" evidence="2">
    <location>
        <begin position="1"/>
        <end position="82"/>
    </location>
</feature>
<organism evidence="4 5">
    <name type="scientific">Alcaligenes faecalis</name>
    <dbReference type="NCBI Taxonomy" id="511"/>
    <lineage>
        <taxon>Bacteria</taxon>
        <taxon>Pseudomonadati</taxon>
        <taxon>Pseudomonadota</taxon>
        <taxon>Betaproteobacteria</taxon>
        <taxon>Burkholderiales</taxon>
        <taxon>Alcaligenaceae</taxon>
        <taxon>Alcaligenes</taxon>
    </lineage>
</organism>
<evidence type="ECO:0000259" key="2">
    <source>
        <dbReference type="PROSITE" id="PS50404"/>
    </source>
</evidence>
<comment type="similarity">
    <text evidence="1">Belongs to the GST superfamily. Zeta family.</text>
</comment>
<dbReference type="Gene3D" id="1.20.1050.10">
    <property type="match status" value="1"/>
</dbReference>
<comment type="caution">
    <text evidence="4">The sequence shown here is derived from an EMBL/GenBank/DDBJ whole genome shotgun (WGS) entry which is preliminary data.</text>
</comment>
<evidence type="ECO:0000313" key="5">
    <source>
        <dbReference type="Proteomes" id="UP000245216"/>
    </source>
</evidence>
<dbReference type="GO" id="GO:0004364">
    <property type="term" value="F:glutathione transferase activity"/>
    <property type="evidence" value="ECO:0007669"/>
    <property type="project" value="TreeGrafter"/>
</dbReference>
<dbReference type="GO" id="GO:0006749">
    <property type="term" value="P:glutathione metabolic process"/>
    <property type="evidence" value="ECO:0007669"/>
    <property type="project" value="TreeGrafter"/>
</dbReference>
<reference evidence="4 5" key="1">
    <citation type="submission" date="2018-05" db="EMBL/GenBank/DDBJ databases">
        <title>Genome Sequence of an Efficient Indole-Degrading Bacterium, Alcaligenes sp.YBY.</title>
        <authorList>
            <person name="Yang B."/>
        </authorList>
    </citation>
    <scope>NUCLEOTIDE SEQUENCE [LARGE SCALE GENOMIC DNA]</scope>
    <source>
        <strain evidence="4 5">YBY</strain>
    </source>
</reference>
<dbReference type="EMBL" id="QEXO01000001">
    <property type="protein sequence ID" value="PWE15507.1"/>
    <property type="molecule type" value="Genomic_DNA"/>
</dbReference>
<dbReference type="InterPro" id="IPR004045">
    <property type="entry name" value="Glutathione_S-Trfase_N"/>
</dbReference>
<dbReference type="GO" id="GO:0006559">
    <property type="term" value="P:L-phenylalanine catabolic process"/>
    <property type="evidence" value="ECO:0007669"/>
    <property type="project" value="TreeGrafter"/>
</dbReference>
<dbReference type="NCBIfam" id="TIGR01262">
    <property type="entry name" value="maiA"/>
    <property type="match status" value="1"/>
</dbReference>
<reference evidence="4 5" key="2">
    <citation type="submission" date="2018-05" db="EMBL/GenBank/DDBJ databases">
        <authorList>
            <person name="Lanie J.A."/>
            <person name="Ng W.-L."/>
            <person name="Kazmierczak K.M."/>
            <person name="Andrzejewski T.M."/>
            <person name="Davidsen T.M."/>
            <person name="Wayne K.J."/>
            <person name="Tettelin H."/>
            <person name="Glass J.I."/>
            <person name="Rusch D."/>
            <person name="Podicherti R."/>
            <person name="Tsui H.-C.T."/>
            <person name="Winkler M.E."/>
        </authorList>
    </citation>
    <scope>NUCLEOTIDE SEQUENCE [LARGE SCALE GENOMIC DNA]</scope>
    <source>
        <strain evidence="4 5">YBY</strain>
    </source>
</reference>
<dbReference type="InterPro" id="IPR034330">
    <property type="entry name" value="GST_Zeta_C"/>
</dbReference>